<keyword evidence="1" id="KW-0805">Transcription regulation</keyword>
<feature type="compositionally biased region" description="Polar residues" evidence="4">
    <location>
        <begin position="290"/>
        <end position="302"/>
    </location>
</feature>
<organism evidence="6 7">
    <name type="scientific">Streptomyces erythrogriseus</name>
    <dbReference type="NCBI Taxonomy" id="284027"/>
    <lineage>
        <taxon>Bacteria</taxon>
        <taxon>Bacillati</taxon>
        <taxon>Actinomycetota</taxon>
        <taxon>Actinomycetes</taxon>
        <taxon>Kitasatosporales</taxon>
        <taxon>Streptomycetaceae</taxon>
        <taxon>Streptomyces</taxon>
        <taxon>Streptomyces griseoincarnatus group</taxon>
    </lineage>
</organism>
<feature type="domain" description="HTH araC/xylS-type" evidence="5">
    <location>
        <begin position="175"/>
        <end position="272"/>
    </location>
</feature>
<dbReference type="RefSeq" id="WP_346090502.1">
    <property type="nucleotide sequence ID" value="NZ_BAAAVA010000088.1"/>
</dbReference>
<dbReference type="Pfam" id="PF12833">
    <property type="entry name" value="HTH_18"/>
    <property type="match status" value="1"/>
</dbReference>
<keyword evidence="3" id="KW-0804">Transcription</keyword>
<dbReference type="Pfam" id="PF02311">
    <property type="entry name" value="AraC_binding"/>
    <property type="match status" value="1"/>
</dbReference>
<feature type="compositionally biased region" description="Basic and acidic residues" evidence="4">
    <location>
        <begin position="272"/>
        <end position="283"/>
    </location>
</feature>
<keyword evidence="7" id="KW-1185">Reference proteome</keyword>
<dbReference type="InterPro" id="IPR003313">
    <property type="entry name" value="AraC-bd"/>
</dbReference>
<evidence type="ECO:0000256" key="1">
    <source>
        <dbReference type="ARBA" id="ARBA00023015"/>
    </source>
</evidence>
<dbReference type="SMART" id="SM00342">
    <property type="entry name" value="HTH_ARAC"/>
    <property type="match status" value="1"/>
</dbReference>
<sequence>MAETRGERARHWRYEELPGVDLLRAHYIRKSFVRHTHEHFVIAAIADGVEVFHHGSGDQYAGAGALALVNPDTPHTGRAGVPEGWRYGAVYPSPDVVAAIAAETTTLRGTPGFVTPVLDDPYTVHLVHQVLRATDEGNPLAADTLLRVVVTRLLRLNGGTLPRREVRTAGARTAARARAVLEERMAAPPTLEQLAAGLGTSPFALLRAFRDTYGMPPHTWLTDARVRRARRLLDAGTAPSEAAVTVGFTDQPHLNRHFSRIVGVPPGAYQRERKNVQDARGDRSVASGAWQWNGQQGMSTRTYGPVTEAARPPRAQGTRSRREGRSRTAPWYGTHSASGSPSDSPGSPSA</sequence>
<evidence type="ECO:0000256" key="4">
    <source>
        <dbReference type="SAM" id="MobiDB-lite"/>
    </source>
</evidence>
<evidence type="ECO:0000259" key="5">
    <source>
        <dbReference type="PROSITE" id="PS01124"/>
    </source>
</evidence>
<evidence type="ECO:0000256" key="3">
    <source>
        <dbReference type="ARBA" id="ARBA00023163"/>
    </source>
</evidence>
<proteinExistence type="predicted"/>
<dbReference type="InterPro" id="IPR037923">
    <property type="entry name" value="HTH-like"/>
</dbReference>
<dbReference type="EMBL" id="BAAAVA010000088">
    <property type="protein sequence ID" value="GAA2945722.1"/>
    <property type="molecule type" value="Genomic_DNA"/>
</dbReference>
<dbReference type="InterPro" id="IPR009057">
    <property type="entry name" value="Homeodomain-like_sf"/>
</dbReference>
<protein>
    <submittedName>
        <fullName evidence="6">AraC family transcriptional regulator</fullName>
    </submittedName>
</protein>
<dbReference type="InterPro" id="IPR018060">
    <property type="entry name" value="HTH_AraC"/>
</dbReference>
<dbReference type="PANTHER" id="PTHR46796">
    <property type="entry name" value="HTH-TYPE TRANSCRIPTIONAL ACTIVATOR RHAS-RELATED"/>
    <property type="match status" value="1"/>
</dbReference>
<reference evidence="7" key="1">
    <citation type="journal article" date="2019" name="Int. J. Syst. Evol. Microbiol.">
        <title>The Global Catalogue of Microorganisms (GCM) 10K type strain sequencing project: providing services to taxonomists for standard genome sequencing and annotation.</title>
        <authorList>
            <consortium name="The Broad Institute Genomics Platform"/>
            <consortium name="The Broad Institute Genome Sequencing Center for Infectious Disease"/>
            <person name="Wu L."/>
            <person name="Ma J."/>
        </authorList>
    </citation>
    <scope>NUCLEOTIDE SEQUENCE [LARGE SCALE GENOMIC DNA]</scope>
    <source>
        <strain evidence="7">JCM 9650</strain>
    </source>
</reference>
<comment type="caution">
    <text evidence="6">The sequence shown here is derived from an EMBL/GenBank/DDBJ whole genome shotgun (WGS) entry which is preliminary data.</text>
</comment>
<dbReference type="PROSITE" id="PS01124">
    <property type="entry name" value="HTH_ARAC_FAMILY_2"/>
    <property type="match status" value="1"/>
</dbReference>
<dbReference type="SUPFAM" id="SSF46689">
    <property type="entry name" value="Homeodomain-like"/>
    <property type="match status" value="2"/>
</dbReference>
<feature type="compositionally biased region" description="Low complexity" evidence="4">
    <location>
        <begin position="336"/>
        <end position="350"/>
    </location>
</feature>
<keyword evidence="2" id="KW-0238">DNA-binding</keyword>
<accession>A0ABP6JSJ0</accession>
<dbReference type="Proteomes" id="UP001501423">
    <property type="component" value="Unassembled WGS sequence"/>
</dbReference>
<evidence type="ECO:0000313" key="7">
    <source>
        <dbReference type="Proteomes" id="UP001501423"/>
    </source>
</evidence>
<gene>
    <name evidence="6" type="ORF">GCM10010478_53780</name>
</gene>
<evidence type="ECO:0000313" key="6">
    <source>
        <dbReference type="EMBL" id="GAA2945722.1"/>
    </source>
</evidence>
<dbReference type="SUPFAM" id="SSF51215">
    <property type="entry name" value="Regulatory protein AraC"/>
    <property type="match status" value="1"/>
</dbReference>
<dbReference type="PANTHER" id="PTHR46796:SF2">
    <property type="entry name" value="TRANSCRIPTIONAL REGULATORY PROTEIN"/>
    <property type="match status" value="1"/>
</dbReference>
<feature type="region of interest" description="Disordered" evidence="4">
    <location>
        <begin position="272"/>
        <end position="350"/>
    </location>
</feature>
<dbReference type="InterPro" id="IPR050204">
    <property type="entry name" value="AraC_XylS_family_regulators"/>
</dbReference>
<dbReference type="Gene3D" id="1.10.10.60">
    <property type="entry name" value="Homeodomain-like"/>
    <property type="match status" value="2"/>
</dbReference>
<name>A0ABP6JSJ0_9ACTN</name>
<evidence type="ECO:0000256" key="2">
    <source>
        <dbReference type="ARBA" id="ARBA00023125"/>
    </source>
</evidence>